<protein>
    <submittedName>
        <fullName evidence="3">Response regulator receiver protein</fullName>
    </submittedName>
</protein>
<dbReference type="Gene3D" id="3.40.50.2300">
    <property type="match status" value="1"/>
</dbReference>
<dbReference type="EMBL" id="CP003842">
    <property type="protein sequence ID" value="AFS80281.1"/>
    <property type="molecule type" value="Genomic_DNA"/>
</dbReference>
<reference evidence="3 4" key="1">
    <citation type="journal article" date="2012" name="J. Bacteriol.">
        <title>Draft Genome Sequence of an Ammonia-Oxidizing Archaeon, "Candidatus Nitrosopumilus koreensis" AR1, from Marine Sediment.</title>
        <authorList>
            <person name="Park S.J."/>
            <person name="Kim J.G."/>
            <person name="Jung M.Y."/>
            <person name="Kim S.J."/>
            <person name="Cha I.T."/>
            <person name="Kwon K."/>
            <person name="Lee J.H."/>
            <person name="Rhee S.K."/>
        </authorList>
    </citation>
    <scope>NUCLEOTIDE SEQUENCE [LARGE SCALE GENOMIC DNA]</scope>
    <source>
        <strain evidence="3 4">AR1</strain>
    </source>
</reference>
<feature type="domain" description="Response regulatory" evidence="2">
    <location>
        <begin position="17"/>
        <end position="127"/>
    </location>
</feature>
<keyword evidence="4" id="KW-1185">Reference proteome</keyword>
<dbReference type="SMART" id="SM00448">
    <property type="entry name" value="REC"/>
    <property type="match status" value="1"/>
</dbReference>
<organism evidence="3 4">
    <name type="scientific">Candidatus Nitrosopumilus koreensis AR1</name>
    <dbReference type="NCBI Taxonomy" id="1229908"/>
    <lineage>
        <taxon>Archaea</taxon>
        <taxon>Nitrososphaerota</taxon>
        <taxon>Nitrososphaeria</taxon>
        <taxon>Nitrosopumilales</taxon>
        <taxon>Nitrosopumilaceae</taxon>
        <taxon>Nitrosopumilus</taxon>
    </lineage>
</organism>
<evidence type="ECO:0000256" key="1">
    <source>
        <dbReference type="ARBA" id="ARBA00022553"/>
    </source>
</evidence>
<dbReference type="InterPro" id="IPR011006">
    <property type="entry name" value="CheY-like_superfamily"/>
</dbReference>
<dbReference type="PROSITE" id="PS50110">
    <property type="entry name" value="RESPONSE_REGULATORY"/>
    <property type="match status" value="1"/>
</dbReference>
<evidence type="ECO:0000313" key="3">
    <source>
        <dbReference type="EMBL" id="AFS80281.1"/>
    </source>
</evidence>
<dbReference type="HOGENOM" id="CLU_000445_69_15_2"/>
<accession>K0B715</accession>
<sequence length="127" mass="14197">MELSANLIHHTWDVAKTVVIVDDNKEIIEAVSDLLTTHSFKVLGTGTNGLEATNLYESLRPDFVIMDIEMPQYDGFYGISEILKINSDAKIITISADEKHEQKTIGKSLCFLAKHHLMSLPKILNSI</sequence>
<dbReference type="Pfam" id="PF00072">
    <property type="entry name" value="Response_reg"/>
    <property type="match status" value="1"/>
</dbReference>
<dbReference type="Proteomes" id="UP000006101">
    <property type="component" value="Chromosome"/>
</dbReference>
<keyword evidence="1" id="KW-0597">Phosphoprotein</keyword>
<dbReference type="STRING" id="1229908.NKOR_01875"/>
<gene>
    <name evidence="3" type="ORF">NKOR_01875</name>
</gene>
<dbReference type="AlphaFoldDB" id="K0B715"/>
<dbReference type="PATRIC" id="fig|1229908.8.peg.398"/>
<dbReference type="PANTHER" id="PTHR44591:SF3">
    <property type="entry name" value="RESPONSE REGULATORY DOMAIN-CONTAINING PROTEIN"/>
    <property type="match status" value="1"/>
</dbReference>
<dbReference type="SUPFAM" id="SSF52172">
    <property type="entry name" value="CheY-like"/>
    <property type="match status" value="1"/>
</dbReference>
<evidence type="ECO:0000313" key="4">
    <source>
        <dbReference type="Proteomes" id="UP000006101"/>
    </source>
</evidence>
<evidence type="ECO:0000259" key="2">
    <source>
        <dbReference type="PROSITE" id="PS50110"/>
    </source>
</evidence>
<name>K0B715_9ARCH</name>
<dbReference type="PANTHER" id="PTHR44591">
    <property type="entry name" value="STRESS RESPONSE REGULATOR PROTEIN 1"/>
    <property type="match status" value="1"/>
</dbReference>
<dbReference type="KEGG" id="nkr:NKOR_01875"/>
<dbReference type="InterPro" id="IPR001789">
    <property type="entry name" value="Sig_transdc_resp-reg_receiver"/>
</dbReference>
<proteinExistence type="predicted"/>
<dbReference type="InterPro" id="IPR050595">
    <property type="entry name" value="Bact_response_regulator"/>
</dbReference>
<dbReference type="GO" id="GO:0000160">
    <property type="term" value="P:phosphorelay signal transduction system"/>
    <property type="evidence" value="ECO:0007669"/>
    <property type="project" value="InterPro"/>
</dbReference>